<evidence type="ECO:0000313" key="3">
    <source>
        <dbReference type="Proteomes" id="UP000608154"/>
    </source>
</evidence>
<accession>A0A916TRZ0</accession>
<dbReference type="Gene3D" id="3.40.50.10610">
    <property type="entry name" value="ABC-type transport auxiliary lipoprotein component"/>
    <property type="match status" value="1"/>
</dbReference>
<dbReference type="Proteomes" id="UP000608154">
    <property type="component" value="Unassembled WGS sequence"/>
</dbReference>
<dbReference type="Pfam" id="PF03886">
    <property type="entry name" value="ABC_trans_aux"/>
    <property type="match status" value="1"/>
</dbReference>
<proteinExistence type="predicted"/>
<reference evidence="2" key="2">
    <citation type="submission" date="2020-09" db="EMBL/GenBank/DDBJ databases">
        <authorList>
            <person name="Sun Q."/>
            <person name="Zhou Y."/>
        </authorList>
    </citation>
    <scope>NUCLEOTIDE SEQUENCE</scope>
    <source>
        <strain evidence="2">CGMCC 1.15095</strain>
    </source>
</reference>
<feature type="domain" description="ABC-type transport auxiliary lipoprotein component" evidence="1">
    <location>
        <begin position="57"/>
        <end position="204"/>
    </location>
</feature>
<evidence type="ECO:0000313" key="2">
    <source>
        <dbReference type="EMBL" id="GGB97200.1"/>
    </source>
</evidence>
<organism evidence="2 3">
    <name type="scientific">Novosphingobium endophyticum</name>
    <dbReference type="NCBI Taxonomy" id="1955250"/>
    <lineage>
        <taxon>Bacteria</taxon>
        <taxon>Pseudomonadati</taxon>
        <taxon>Pseudomonadota</taxon>
        <taxon>Alphaproteobacteria</taxon>
        <taxon>Sphingomonadales</taxon>
        <taxon>Sphingomonadaceae</taxon>
        <taxon>Novosphingobium</taxon>
    </lineage>
</organism>
<dbReference type="AlphaFoldDB" id="A0A916TRZ0"/>
<protein>
    <recommendedName>
        <fullName evidence="1">ABC-type transport auxiliary lipoprotein component domain-containing protein</fullName>
    </recommendedName>
</protein>
<dbReference type="PROSITE" id="PS51257">
    <property type="entry name" value="PROKAR_LIPOPROTEIN"/>
    <property type="match status" value="1"/>
</dbReference>
<evidence type="ECO:0000259" key="1">
    <source>
        <dbReference type="Pfam" id="PF03886"/>
    </source>
</evidence>
<dbReference type="InterPro" id="IPR005586">
    <property type="entry name" value="ABC_trans_aux"/>
</dbReference>
<sequence>MGIMMRNVTMRVRAAGAARGAVIASVSLALAGCISLGAKVPEQLLRLTPEAGAEVGSQATGQLSEAIVVLDPEADRSLDVLRVPVQVNDSSIAYLKDVSWVEKPARQFRGVLAEAIRTATGRLVVEGTEYEVTGKTLVGGRLQRMGYDAATGAVVVRFDAMRRERGGEIATRRFEAVVNNVKPEAAWVGPALNQAANDVARQVADWIKGE</sequence>
<dbReference type="SUPFAM" id="SSF159594">
    <property type="entry name" value="XCC0632-like"/>
    <property type="match status" value="1"/>
</dbReference>
<dbReference type="EMBL" id="BMHK01000007">
    <property type="protein sequence ID" value="GGB97200.1"/>
    <property type="molecule type" value="Genomic_DNA"/>
</dbReference>
<comment type="caution">
    <text evidence="2">The sequence shown here is derived from an EMBL/GenBank/DDBJ whole genome shotgun (WGS) entry which is preliminary data.</text>
</comment>
<reference evidence="2" key="1">
    <citation type="journal article" date="2014" name="Int. J. Syst. Evol. Microbiol.">
        <title>Complete genome sequence of Corynebacterium casei LMG S-19264T (=DSM 44701T), isolated from a smear-ripened cheese.</title>
        <authorList>
            <consortium name="US DOE Joint Genome Institute (JGI-PGF)"/>
            <person name="Walter F."/>
            <person name="Albersmeier A."/>
            <person name="Kalinowski J."/>
            <person name="Ruckert C."/>
        </authorList>
    </citation>
    <scope>NUCLEOTIDE SEQUENCE</scope>
    <source>
        <strain evidence="2">CGMCC 1.15095</strain>
    </source>
</reference>
<keyword evidence="3" id="KW-1185">Reference proteome</keyword>
<name>A0A916TRZ0_9SPHN</name>
<gene>
    <name evidence="2" type="ORF">GCM10011494_14590</name>
</gene>